<keyword evidence="2" id="KW-1185">Reference proteome</keyword>
<evidence type="ECO:0000313" key="1">
    <source>
        <dbReference type="EMBL" id="KAL3604635.1"/>
    </source>
</evidence>
<sequence>MGTKHKCQVCHEAESKYKCPSCRVPYCSLVCFTKHKETPCAIPVSVEEKPVADVKVVEKRPVKVDEPGEVLLKLQLESIASSSEIRNDLMDESLQKLIHKIDCSTDPETELDVAMGVDVFRIFTDKVATLYCQLELNIQSYNVFNESKLNKSQLKATNGPGFLRLRFSAHESEETCPLLFITQVDSRKVMSGKSQFSDNSLDSRLHLSVQEVTVEKKAALSNVALLHYKTQQARALQGNRGKLQPAKHKKHRHYYICSRGGAVHKQSIDTTDTITHYQSERPRPATKCSALSC</sequence>
<protein>
    <submittedName>
        <fullName evidence="1">Uncharacterized protein</fullName>
    </submittedName>
</protein>
<dbReference type="EMBL" id="RCHU02000002">
    <property type="protein sequence ID" value="KAL3604635.1"/>
    <property type="molecule type" value="Genomic_DNA"/>
</dbReference>
<reference evidence="1 2" key="1">
    <citation type="journal article" date="2024" name="Plant Biotechnol. J.">
        <title>Genome and CRISPR/Cas9 system of a widespread forest tree (Populus alba) in the world.</title>
        <authorList>
            <person name="Liu Y.J."/>
            <person name="Jiang P.F."/>
            <person name="Han X.M."/>
            <person name="Li X.Y."/>
            <person name="Wang H.M."/>
            <person name="Wang Y.J."/>
            <person name="Wang X.X."/>
            <person name="Zeng Q.Y."/>
        </authorList>
    </citation>
    <scope>NUCLEOTIDE SEQUENCE [LARGE SCALE GENOMIC DNA]</scope>
    <source>
        <strain evidence="2">cv. PAL-ZL1</strain>
    </source>
</reference>
<organism evidence="1 2">
    <name type="scientific">Populus alba</name>
    <name type="common">White poplar</name>
    <dbReference type="NCBI Taxonomy" id="43335"/>
    <lineage>
        <taxon>Eukaryota</taxon>
        <taxon>Viridiplantae</taxon>
        <taxon>Streptophyta</taxon>
        <taxon>Embryophyta</taxon>
        <taxon>Tracheophyta</taxon>
        <taxon>Spermatophyta</taxon>
        <taxon>Magnoliopsida</taxon>
        <taxon>eudicotyledons</taxon>
        <taxon>Gunneridae</taxon>
        <taxon>Pentapetalae</taxon>
        <taxon>rosids</taxon>
        <taxon>fabids</taxon>
        <taxon>Malpighiales</taxon>
        <taxon>Salicaceae</taxon>
        <taxon>Saliceae</taxon>
        <taxon>Populus</taxon>
    </lineage>
</organism>
<proteinExistence type="predicted"/>
<gene>
    <name evidence="1" type="ORF">D5086_005494</name>
</gene>
<accession>A0ACC4CTF4</accession>
<comment type="caution">
    <text evidence="1">The sequence shown here is derived from an EMBL/GenBank/DDBJ whole genome shotgun (WGS) entry which is preliminary data.</text>
</comment>
<dbReference type="Proteomes" id="UP000309997">
    <property type="component" value="Unassembled WGS sequence"/>
</dbReference>
<name>A0ACC4CTF4_POPAL</name>
<evidence type="ECO:0000313" key="2">
    <source>
        <dbReference type="Proteomes" id="UP000309997"/>
    </source>
</evidence>